<reference evidence="1" key="1">
    <citation type="journal article" date="2020" name="New Phytol.">
        <title>Comparative genomics reveals dynamic genome evolution in host specialist ectomycorrhizal fungi.</title>
        <authorList>
            <person name="Lofgren L.A."/>
            <person name="Nguyen N.H."/>
            <person name="Vilgalys R."/>
            <person name="Ruytinx J."/>
            <person name="Liao H.L."/>
            <person name="Branco S."/>
            <person name="Kuo A."/>
            <person name="LaButti K."/>
            <person name="Lipzen A."/>
            <person name="Andreopoulos W."/>
            <person name="Pangilinan J."/>
            <person name="Riley R."/>
            <person name="Hundley H."/>
            <person name="Na H."/>
            <person name="Barry K."/>
            <person name="Grigoriev I.V."/>
            <person name="Stajich J.E."/>
            <person name="Kennedy P.G."/>
        </authorList>
    </citation>
    <scope>NUCLEOTIDE SEQUENCE</scope>
    <source>
        <strain evidence="1">DOB743</strain>
    </source>
</reference>
<dbReference type="EMBL" id="JABBWD010000009">
    <property type="protein sequence ID" value="KAG1780204.1"/>
    <property type="molecule type" value="Genomic_DNA"/>
</dbReference>
<gene>
    <name evidence="1" type="ORF">EV702DRAFT_1194346</name>
</gene>
<sequence>MANFPRSSKPASDWTIQDLLSYRITTVDEDEKTFFKKTTLRPPTCSLLRGFMSTPQSQDVETAKMCHYFHLADKLTGGHESAIDNFSVKMLEKLGYDTKKNPKINVSILADDGRILLVQENKIRGSTRNPLPQVVAEAIAAFGENNRILVELGEHYRQSITIPAITMQGTYPTFYKIKVTSKLAKAVRKGYYPVIQTTVHRHIPSLPIPSDPGMGQSLNRDHIMACLNAFKVFVED</sequence>
<evidence type="ECO:0000313" key="2">
    <source>
        <dbReference type="Proteomes" id="UP000714275"/>
    </source>
</evidence>
<organism evidence="1 2">
    <name type="scientific">Suillus placidus</name>
    <dbReference type="NCBI Taxonomy" id="48579"/>
    <lineage>
        <taxon>Eukaryota</taxon>
        <taxon>Fungi</taxon>
        <taxon>Dikarya</taxon>
        <taxon>Basidiomycota</taxon>
        <taxon>Agaricomycotina</taxon>
        <taxon>Agaricomycetes</taxon>
        <taxon>Agaricomycetidae</taxon>
        <taxon>Boletales</taxon>
        <taxon>Suillineae</taxon>
        <taxon>Suillaceae</taxon>
        <taxon>Suillus</taxon>
    </lineage>
</organism>
<name>A0A9P7A0H2_9AGAM</name>
<comment type="caution">
    <text evidence="1">The sequence shown here is derived from an EMBL/GenBank/DDBJ whole genome shotgun (WGS) entry which is preliminary data.</text>
</comment>
<proteinExistence type="predicted"/>
<accession>A0A9P7A0H2</accession>
<dbReference type="AlphaFoldDB" id="A0A9P7A0H2"/>
<keyword evidence="2" id="KW-1185">Reference proteome</keyword>
<protein>
    <submittedName>
        <fullName evidence="1">Uncharacterized protein</fullName>
    </submittedName>
</protein>
<evidence type="ECO:0000313" key="1">
    <source>
        <dbReference type="EMBL" id="KAG1780204.1"/>
    </source>
</evidence>
<dbReference type="Proteomes" id="UP000714275">
    <property type="component" value="Unassembled WGS sequence"/>
</dbReference>
<dbReference type="OrthoDB" id="3253976at2759"/>